<sequence length="440" mass="49321">MQRQNIQEVHLIHAGEDPDSLLKPLARGIEKYFKQPDLVTYETFTTHDAGSESVSGKVAAAIRDAKEKKIPSAVIISKKFLHALVLNKDKDHLIELLVDEHSYGVFVPIWLGVDEEQIKHYSSRLASKHPVRGEHYATDSENFEILAETLVIKAWLGEYIPSEGDDSTTENHPEHLRSREPVESVDPSTVEEQPPTDGENTVDTPPADHPTSETATSRSANQQQEENESASCAAAMAGSGLHMDYVKGLDKLDLKEEGEKKGDGPGLDPTRPHPSDLPNEAAASGEARLANQQEEEGGSSCCDTAIGAGDVTWTPRRGYHALTAMMEIRAMGRKECPQWAQEMQLQPPHLQVLLQQLQDNLLHPWLAVRQLHLQVQLHLPFLQLDLQLQENKSRHVMHLQDWPNQSQQTFQYLGQEEQLLMVSIHLRMTQLTKSSNRLFL</sequence>
<dbReference type="EMBL" id="OV696689">
    <property type="protein sequence ID" value="CAH1264025.1"/>
    <property type="molecule type" value="Genomic_DNA"/>
</dbReference>
<evidence type="ECO:0000313" key="3">
    <source>
        <dbReference type="Proteomes" id="UP000838412"/>
    </source>
</evidence>
<accession>A0A8J9ZZK3</accession>
<name>A0A8J9ZZK3_BRALA</name>
<dbReference type="OrthoDB" id="8673048at2759"/>
<dbReference type="Proteomes" id="UP000838412">
    <property type="component" value="Chromosome 4"/>
</dbReference>
<keyword evidence="3" id="KW-1185">Reference proteome</keyword>
<protein>
    <submittedName>
        <fullName evidence="2">Hypp2815 protein</fullName>
    </submittedName>
</protein>
<proteinExistence type="predicted"/>
<feature type="compositionally biased region" description="Low complexity" evidence="1">
    <location>
        <begin position="219"/>
        <end position="232"/>
    </location>
</feature>
<feature type="region of interest" description="Disordered" evidence="1">
    <location>
        <begin position="163"/>
        <end position="232"/>
    </location>
</feature>
<reference evidence="2" key="1">
    <citation type="submission" date="2022-01" db="EMBL/GenBank/DDBJ databases">
        <authorList>
            <person name="Braso-Vives M."/>
        </authorList>
    </citation>
    <scope>NUCLEOTIDE SEQUENCE</scope>
</reference>
<evidence type="ECO:0000256" key="1">
    <source>
        <dbReference type="SAM" id="MobiDB-lite"/>
    </source>
</evidence>
<feature type="compositionally biased region" description="Basic and acidic residues" evidence="1">
    <location>
        <begin position="169"/>
        <end position="182"/>
    </location>
</feature>
<dbReference type="AlphaFoldDB" id="A0A8J9ZZK3"/>
<evidence type="ECO:0000313" key="2">
    <source>
        <dbReference type="EMBL" id="CAH1264025.1"/>
    </source>
</evidence>
<organism evidence="2 3">
    <name type="scientific">Branchiostoma lanceolatum</name>
    <name type="common">Common lancelet</name>
    <name type="synonym">Amphioxus lanceolatum</name>
    <dbReference type="NCBI Taxonomy" id="7740"/>
    <lineage>
        <taxon>Eukaryota</taxon>
        <taxon>Metazoa</taxon>
        <taxon>Chordata</taxon>
        <taxon>Cephalochordata</taxon>
        <taxon>Leptocardii</taxon>
        <taxon>Amphioxiformes</taxon>
        <taxon>Branchiostomatidae</taxon>
        <taxon>Branchiostoma</taxon>
    </lineage>
</organism>
<gene>
    <name evidence="2" type="primary">Hypp2815</name>
    <name evidence="2" type="ORF">BLAG_LOCUS18524</name>
</gene>
<feature type="region of interest" description="Disordered" evidence="1">
    <location>
        <begin position="256"/>
        <end position="302"/>
    </location>
</feature>